<evidence type="ECO:0000256" key="3">
    <source>
        <dbReference type="ARBA" id="ARBA00022723"/>
    </source>
</evidence>
<gene>
    <name evidence="10" type="ORF">PIB30_003199</name>
</gene>
<evidence type="ECO:0000256" key="1">
    <source>
        <dbReference type="ARBA" id="ARBA00009614"/>
    </source>
</evidence>
<evidence type="ECO:0000313" key="10">
    <source>
        <dbReference type="EMBL" id="MED6106240.1"/>
    </source>
</evidence>
<evidence type="ECO:0000256" key="7">
    <source>
        <dbReference type="SAM" id="Phobius"/>
    </source>
</evidence>
<dbReference type="InterPro" id="IPR036365">
    <property type="entry name" value="PGBD-like_sf"/>
</dbReference>
<comment type="similarity">
    <text evidence="1">Belongs to the peptidase M10A family. Matrix metalloproteinases (MMPs) subfamily.</text>
</comment>
<evidence type="ECO:0000256" key="8">
    <source>
        <dbReference type="SAM" id="SignalP"/>
    </source>
</evidence>
<name>A0ABU6Q324_9FABA</name>
<dbReference type="EMBL" id="JASCZI010000006">
    <property type="protein sequence ID" value="MED6106240.1"/>
    <property type="molecule type" value="Genomic_DNA"/>
</dbReference>
<keyword evidence="4" id="KW-0378">Hydrolase</keyword>
<accession>A0ABU6Q324</accession>
<evidence type="ECO:0000259" key="9">
    <source>
        <dbReference type="SMART" id="SM00235"/>
    </source>
</evidence>
<keyword evidence="7" id="KW-0472">Membrane</keyword>
<dbReference type="PRINTS" id="PR00138">
    <property type="entry name" value="MATRIXIN"/>
</dbReference>
<keyword evidence="6" id="KW-0482">Metalloprotease</keyword>
<keyword evidence="3" id="KW-0479">Metal-binding</keyword>
<evidence type="ECO:0000256" key="2">
    <source>
        <dbReference type="ARBA" id="ARBA00022670"/>
    </source>
</evidence>
<proteinExistence type="inferred from homology"/>
<dbReference type="SUPFAM" id="SSF55486">
    <property type="entry name" value="Metalloproteases ('zincins'), catalytic domain"/>
    <property type="match status" value="1"/>
</dbReference>
<keyword evidence="2" id="KW-0645">Protease</keyword>
<evidence type="ECO:0000256" key="5">
    <source>
        <dbReference type="ARBA" id="ARBA00022833"/>
    </source>
</evidence>
<feature type="domain" description="Peptidase metallopeptidase" evidence="9">
    <location>
        <begin position="158"/>
        <end position="332"/>
    </location>
</feature>
<dbReference type="SUPFAM" id="SSF47090">
    <property type="entry name" value="PGBD-like"/>
    <property type="match status" value="1"/>
</dbReference>
<dbReference type="Proteomes" id="UP001341840">
    <property type="component" value="Unassembled WGS sequence"/>
</dbReference>
<sequence>MKRHYLVTLLLFFLFLLDSSLSISPGRPFARNSRPFGKGFYRTKPTKKEHKCEFDYLRNQSVSPPPPPGAAPEKIQGLHFVKQYLNDYGYIQDSDNYTDLLDQETISAIETYQTFFNLPVTGDLDNETLQQLSLYRCAVPDVNFTYSLSPTNNVSWPKGIDWFSNRTNLTYGFLPASEITEIYKAVFRDSFKRWSEAITTFVNLTLTEARYNESDIKIGFYIFDNNTVGAEVVGVSVIELVSDNNEYVAIGDMLLDATKYWALPNDTVNSTTLEYGMIDLGDVVMHQIGHLLGLSHSSHNESVMYPYILPQNQRKVQLSNDDKQQIQQVYSTNHASSGVGIMISTCGFLTTTFFSLGFSCIMFLLY</sequence>
<dbReference type="SMART" id="SM00235">
    <property type="entry name" value="ZnMc"/>
    <property type="match status" value="1"/>
</dbReference>
<protein>
    <recommendedName>
        <fullName evidence="9">Peptidase metallopeptidase domain-containing protein</fullName>
    </recommendedName>
</protein>
<dbReference type="InterPro" id="IPR001818">
    <property type="entry name" value="Pept_M10_metallopeptidase"/>
</dbReference>
<keyword evidence="8" id="KW-0732">Signal</keyword>
<evidence type="ECO:0000313" key="11">
    <source>
        <dbReference type="Proteomes" id="UP001341840"/>
    </source>
</evidence>
<dbReference type="Pfam" id="PF01471">
    <property type="entry name" value="PG_binding_1"/>
    <property type="match status" value="1"/>
</dbReference>
<evidence type="ECO:0000256" key="4">
    <source>
        <dbReference type="ARBA" id="ARBA00022801"/>
    </source>
</evidence>
<evidence type="ECO:0000256" key="6">
    <source>
        <dbReference type="ARBA" id="ARBA00023049"/>
    </source>
</evidence>
<dbReference type="PANTHER" id="PTHR10201">
    <property type="entry name" value="MATRIX METALLOPROTEINASE"/>
    <property type="match status" value="1"/>
</dbReference>
<comment type="caution">
    <text evidence="10">The sequence shown here is derived from an EMBL/GenBank/DDBJ whole genome shotgun (WGS) entry which is preliminary data.</text>
</comment>
<keyword evidence="5" id="KW-0862">Zinc</keyword>
<dbReference type="Pfam" id="PF00413">
    <property type="entry name" value="Peptidase_M10"/>
    <property type="match status" value="1"/>
</dbReference>
<dbReference type="PANTHER" id="PTHR10201:SF259">
    <property type="entry name" value="MATRIXIN PROTEIN"/>
    <property type="match status" value="1"/>
</dbReference>
<feature type="transmembrane region" description="Helical" evidence="7">
    <location>
        <begin position="341"/>
        <end position="365"/>
    </location>
</feature>
<organism evidence="10 11">
    <name type="scientific">Stylosanthes scabra</name>
    <dbReference type="NCBI Taxonomy" id="79078"/>
    <lineage>
        <taxon>Eukaryota</taxon>
        <taxon>Viridiplantae</taxon>
        <taxon>Streptophyta</taxon>
        <taxon>Embryophyta</taxon>
        <taxon>Tracheophyta</taxon>
        <taxon>Spermatophyta</taxon>
        <taxon>Magnoliopsida</taxon>
        <taxon>eudicotyledons</taxon>
        <taxon>Gunneridae</taxon>
        <taxon>Pentapetalae</taxon>
        <taxon>rosids</taxon>
        <taxon>fabids</taxon>
        <taxon>Fabales</taxon>
        <taxon>Fabaceae</taxon>
        <taxon>Papilionoideae</taxon>
        <taxon>50 kb inversion clade</taxon>
        <taxon>dalbergioids sensu lato</taxon>
        <taxon>Dalbergieae</taxon>
        <taxon>Pterocarpus clade</taxon>
        <taxon>Stylosanthes</taxon>
    </lineage>
</organism>
<dbReference type="InterPro" id="IPR002477">
    <property type="entry name" value="Peptidoglycan-bd-like"/>
</dbReference>
<keyword evidence="11" id="KW-1185">Reference proteome</keyword>
<reference evidence="10 11" key="1">
    <citation type="journal article" date="2023" name="Plants (Basel)">
        <title>Bridging the Gap: Combining Genomics and Transcriptomics Approaches to Understand Stylosanthes scabra, an Orphan Legume from the Brazilian Caatinga.</title>
        <authorList>
            <person name="Ferreira-Neto J.R.C."/>
            <person name="da Silva M.D."/>
            <person name="Binneck E."/>
            <person name="de Melo N.F."/>
            <person name="da Silva R.H."/>
            <person name="de Melo A.L.T.M."/>
            <person name="Pandolfi V."/>
            <person name="Bustamante F.O."/>
            <person name="Brasileiro-Vidal A.C."/>
            <person name="Benko-Iseppon A.M."/>
        </authorList>
    </citation>
    <scope>NUCLEOTIDE SEQUENCE [LARGE SCALE GENOMIC DNA]</scope>
    <source>
        <tissue evidence="10">Leaves</tissue>
    </source>
</reference>
<keyword evidence="7" id="KW-0812">Transmembrane</keyword>
<dbReference type="Gene3D" id="3.40.390.10">
    <property type="entry name" value="Collagenase (Catalytic Domain)"/>
    <property type="match status" value="1"/>
</dbReference>
<feature type="chain" id="PRO_5045372879" description="Peptidase metallopeptidase domain-containing protein" evidence="8">
    <location>
        <begin position="23"/>
        <end position="366"/>
    </location>
</feature>
<dbReference type="InterPro" id="IPR024079">
    <property type="entry name" value="MetalloPept_cat_dom_sf"/>
</dbReference>
<feature type="signal peptide" evidence="8">
    <location>
        <begin position="1"/>
        <end position="22"/>
    </location>
</feature>
<keyword evidence="7" id="KW-1133">Transmembrane helix</keyword>
<dbReference type="InterPro" id="IPR021190">
    <property type="entry name" value="Pept_M10A"/>
</dbReference>
<dbReference type="InterPro" id="IPR006026">
    <property type="entry name" value="Peptidase_Metallo"/>
</dbReference>